<sequence length="207" mass="23983">MPDARTTAVLRSTELHVRGRRTSEACVLIEKPWRSSRKSTSSPSMEALRMIFSMTKSRPDDSFDNKYWVFNFRRNAYRDRYDNDDDDVYKDLERNCWCAIYTDYEVRDNWSTMNHATAIRDATATETKDEEGWVLVKRSRGRTDSLMNGDEHADHEIRAASVSDFDENPESPEAETPETDINDTSEAVVIGREWHTDVANLLNSLLM</sequence>
<feature type="region of interest" description="Disordered" evidence="1">
    <location>
        <begin position="160"/>
        <end position="184"/>
    </location>
</feature>
<feature type="compositionally biased region" description="Acidic residues" evidence="1">
    <location>
        <begin position="164"/>
        <end position="183"/>
    </location>
</feature>
<keyword evidence="3" id="KW-1185">Reference proteome</keyword>
<accession>A0A9P4H752</accession>
<dbReference type="AlphaFoldDB" id="A0A9P4H752"/>
<evidence type="ECO:0000313" key="2">
    <source>
        <dbReference type="EMBL" id="KAF2028879.1"/>
    </source>
</evidence>
<organism evidence="2 3">
    <name type="scientific">Setomelanomma holmii</name>
    <dbReference type="NCBI Taxonomy" id="210430"/>
    <lineage>
        <taxon>Eukaryota</taxon>
        <taxon>Fungi</taxon>
        <taxon>Dikarya</taxon>
        <taxon>Ascomycota</taxon>
        <taxon>Pezizomycotina</taxon>
        <taxon>Dothideomycetes</taxon>
        <taxon>Pleosporomycetidae</taxon>
        <taxon>Pleosporales</taxon>
        <taxon>Pleosporineae</taxon>
        <taxon>Phaeosphaeriaceae</taxon>
        <taxon>Setomelanomma</taxon>
    </lineage>
</organism>
<evidence type="ECO:0000256" key="1">
    <source>
        <dbReference type="SAM" id="MobiDB-lite"/>
    </source>
</evidence>
<proteinExistence type="predicted"/>
<name>A0A9P4H752_9PLEO</name>
<evidence type="ECO:0000313" key="3">
    <source>
        <dbReference type="Proteomes" id="UP000799777"/>
    </source>
</evidence>
<protein>
    <submittedName>
        <fullName evidence="2">Uncharacterized protein</fullName>
    </submittedName>
</protein>
<comment type="caution">
    <text evidence="2">The sequence shown here is derived from an EMBL/GenBank/DDBJ whole genome shotgun (WGS) entry which is preliminary data.</text>
</comment>
<reference evidence="2" key="1">
    <citation type="journal article" date="2020" name="Stud. Mycol.">
        <title>101 Dothideomycetes genomes: a test case for predicting lifestyles and emergence of pathogens.</title>
        <authorList>
            <person name="Haridas S."/>
            <person name="Albert R."/>
            <person name="Binder M."/>
            <person name="Bloem J."/>
            <person name="Labutti K."/>
            <person name="Salamov A."/>
            <person name="Andreopoulos B."/>
            <person name="Baker S."/>
            <person name="Barry K."/>
            <person name="Bills G."/>
            <person name="Bluhm B."/>
            <person name="Cannon C."/>
            <person name="Castanera R."/>
            <person name="Culley D."/>
            <person name="Daum C."/>
            <person name="Ezra D."/>
            <person name="Gonzalez J."/>
            <person name="Henrissat B."/>
            <person name="Kuo A."/>
            <person name="Liang C."/>
            <person name="Lipzen A."/>
            <person name="Lutzoni F."/>
            <person name="Magnuson J."/>
            <person name="Mondo S."/>
            <person name="Nolan M."/>
            <person name="Ohm R."/>
            <person name="Pangilinan J."/>
            <person name="Park H.-J."/>
            <person name="Ramirez L."/>
            <person name="Alfaro M."/>
            <person name="Sun H."/>
            <person name="Tritt A."/>
            <person name="Yoshinaga Y."/>
            <person name="Zwiers L.-H."/>
            <person name="Turgeon B."/>
            <person name="Goodwin S."/>
            <person name="Spatafora J."/>
            <person name="Crous P."/>
            <person name="Grigoriev I."/>
        </authorList>
    </citation>
    <scope>NUCLEOTIDE SEQUENCE</scope>
    <source>
        <strain evidence="2">CBS 110217</strain>
    </source>
</reference>
<dbReference type="EMBL" id="ML978207">
    <property type="protein sequence ID" value="KAF2028879.1"/>
    <property type="molecule type" value="Genomic_DNA"/>
</dbReference>
<dbReference type="Proteomes" id="UP000799777">
    <property type="component" value="Unassembled WGS sequence"/>
</dbReference>
<gene>
    <name evidence="2" type="ORF">EK21DRAFT_113411</name>
</gene>